<keyword evidence="3" id="KW-0472">Membrane</keyword>
<feature type="transmembrane region" description="Helical" evidence="3">
    <location>
        <begin position="96"/>
        <end position="114"/>
    </location>
</feature>
<dbReference type="InterPro" id="IPR051236">
    <property type="entry name" value="HAT_RTT109-like"/>
</dbReference>
<keyword evidence="3" id="KW-0812">Transmembrane</keyword>
<gene>
    <name evidence="4" type="ORF">PENSUB_5619</name>
</gene>
<evidence type="ECO:0000313" key="5">
    <source>
        <dbReference type="Proteomes" id="UP000186955"/>
    </source>
</evidence>
<keyword evidence="5" id="KW-1185">Reference proteome</keyword>
<evidence type="ECO:0000256" key="2">
    <source>
        <dbReference type="ARBA" id="ARBA00014286"/>
    </source>
</evidence>
<evidence type="ECO:0000256" key="1">
    <source>
        <dbReference type="ARBA" id="ARBA00008858"/>
    </source>
</evidence>
<evidence type="ECO:0000313" key="4">
    <source>
        <dbReference type="EMBL" id="OKP08252.1"/>
    </source>
</evidence>
<dbReference type="STRING" id="1316194.A0A1Q5U6Z5"/>
<dbReference type="PANTHER" id="PTHR31571:SF1">
    <property type="entry name" value="ALTERED INHERITANCE OF MITOCHONDRIA PROTEIN 6"/>
    <property type="match status" value="1"/>
</dbReference>
<proteinExistence type="inferred from homology"/>
<reference evidence="4 5" key="1">
    <citation type="submission" date="2016-10" db="EMBL/GenBank/DDBJ databases">
        <title>Genome sequence of the ascomycete fungus Penicillium subrubescens.</title>
        <authorList>
            <person name="De Vries R.P."/>
            <person name="Peng M."/>
            <person name="Dilokpimol A."/>
            <person name="Hilden K."/>
            <person name="Makela M.R."/>
            <person name="Grigoriev I."/>
            <person name="Riley R."/>
            <person name="Granchi Z."/>
        </authorList>
    </citation>
    <scope>NUCLEOTIDE SEQUENCE [LARGE SCALE GENOMIC DNA]</scope>
    <source>
        <strain evidence="4 5">CBS 132785</strain>
    </source>
</reference>
<dbReference type="GO" id="GO:0006629">
    <property type="term" value="P:lipid metabolic process"/>
    <property type="evidence" value="ECO:0007669"/>
    <property type="project" value="InterPro"/>
</dbReference>
<comment type="similarity">
    <text evidence="1">Belongs to the AIM6 family.</text>
</comment>
<dbReference type="PANTHER" id="PTHR31571">
    <property type="entry name" value="ALTERED INHERITANCE OF MITOCHONDRIA PROTEIN 6"/>
    <property type="match status" value="1"/>
</dbReference>
<dbReference type="GO" id="GO:0008081">
    <property type="term" value="F:phosphoric diester hydrolase activity"/>
    <property type="evidence" value="ECO:0007669"/>
    <property type="project" value="InterPro"/>
</dbReference>
<sequence>MAIQGSTSFQSSLDAAAAPADSVLQGIPEEEEGVYLLHDYDLEGHAQESNAREKAGTSRKKTSLSSRLFPWSCGLKKCDSRLWWKRALFCGTVKRLFWILVAILGLVSLFSFAWDSILSVLADSRDAGILPGQRPSLFSDWLTHGVIPIACHSHNDYWRRVPLFSALAVGCTSVEADIWLDGDELLVGHTMRTVLPNQSLRSLYIDPLLDILEQHNPASNVSTSETESPIETDFAPVGVFVTEPSQTLILLIDFKASPELLWPLLMKNLQPLRQKGYLTHFNGTTLIQRPITVVATGSAPFHRIQDSTTYRDIFYDAPLDKLTLEPEPEFQSTTNYTSDTEPSYTKYNSYYASVDFHASIGSIPLGRLSQDQLAKIRAQIAAAHDRGLKVRYWGTPGWPVGLRNYVWRVLVREGVDMLNVDDLRAASRVDWREKGWWG</sequence>
<comment type="caution">
    <text evidence="4">The sequence shown here is derived from an EMBL/GenBank/DDBJ whole genome shotgun (WGS) entry which is preliminary data.</text>
</comment>
<organism evidence="4 5">
    <name type="scientific">Penicillium subrubescens</name>
    <dbReference type="NCBI Taxonomy" id="1316194"/>
    <lineage>
        <taxon>Eukaryota</taxon>
        <taxon>Fungi</taxon>
        <taxon>Dikarya</taxon>
        <taxon>Ascomycota</taxon>
        <taxon>Pezizomycotina</taxon>
        <taxon>Eurotiomycetes</taxon>
        <taxon>Eurotiomycetidae</taxon>
        <taxon>Eurotiales</taxon>
        <taxon>Aspergillaceae</taxon>
        <taxon>Penicillium</taxon>
    </lineage>
</organism>
<protein>
    <recommendedName>
        <fullName evidence="2">Altered inheritance of mitochondria protein 6</fullName>
    </recommendedName>
</protein>
<dbReference type="InterPro" id="IPR017946">
    <property type="entry name" value="PLC-like_Pdiesterase_TIM-brl"/>
</dbReference>
<dbReference type="AlphaFoldDB" id="A0A1Q5U6Z5"/>
<accession>A0A1Q5U6Z5</accession>
<dbReference type="SUPFAM" id="SSF51695">
    <property type="entry name" value="PLC-like phosphodiesterases"/>
    <property type="match status" value="1"/>
</dbReference>
<dbReference type="InterPro" id="IPR039559">
    <property type="entry name" value="AIM6_PI-PLC-like_dom"/>
</dbReference>
<name>A0A1Q5U6Z5_9EURO</name>
<keyword evidence="3" id="KW-1133">Transmembrane helix</keyword>
<dbReference type="OrthoDB" id="4153866at2759"/>
<dbReference type="Proteomes" id="UP000186955">
    <property type="component" value="Unassembled WGS sequence"/>
</dbReference>
<evidence type="ECO:0000256" key="3">
    <source>
        <dbReference type="SAM" id="Phobius"/>
    </source>
</evidence>
<dbReference type="EMBL" id="MNBE01000569">
    <property type="protein sequence ID" value="OKP08252.1"/>
    <property type="molecule type" value="Genomic_DNA"/>
</dbReference>
<dbReference type="CDD" id="cd08577">
    <property type="entry name" value="PI-PLCc_GDPD_SF_unchar3"/>
    <property type="match status" value="1"/>
</dbReference>